<feature type="transmembrane region" description="Helical" evidence="7">
    <location>
        <begin position="234"/>
        <end position="262"/>
    </location>
</feature>
<dbReference type="InterPro" id="IPR020846">
    <property type="entry name" value="MFS_dom"/>
</dbReference>
<dbReference type="Gene3D" id="1.20.1250.20">
    <property type="entry name" value="MFS general substrate transporter like domains"/>
    <property type="match status" value="1"/>
</dbReference>
<dbReference type="GO" id="GO:0022857">
    <property type="term" value="F:transmembrane transporter activity"/>
    <property type="evidence" value="ECO:0007669"/>
    <property type="project" value="InterPro"/>
</dbReference>
<evidence type="ECO:0000256" key="1">
    <source>
        <dbReference type="ARBA" id="ARBA00004651"/>
    </source>
</evidence>
<feature type="transmembrane region" description="Helical" evidence="7">
    <location>
        <begin position="382"/>
        <end position="403"/>
    </location>
</feature>
<name>A0A1Y5TCD0_9RHOB</name>
<proteinExistence type="predicted"/>
<dbReference type="PANTHER" id="PTHR23513:SF11">
    <property type="entry name" value="STAPHYLOFERRIN A TRANSPORTER"/>
    <property type="match status" value="1"/>
</dbReference>
<dbReference type="RefSeq" id="WP_085837231.1">
    <property type="nucleotide sequence ID" value="NZ_FWFS01000009.1"/>
</dbReference>
<keyword evidence="5 7" id="KW-1133">Transmembrane helix</keyword>
<evidence type="ECO:0000256" key="4">
    <source>
        <dbReference type="ARBA" id="ARBA00022692"/>
    </source>
</evidence>
<dbReference type="InterPro" id="IPR010290">
    <property type="entry name" value="TM_effector"/>
</dbReference>
<evidence type="ECO:0000256" key="2">
    <source>
        <dbReference type="ARBA" id="ARBA00022448"/>
    </source>
</evidence>
<feature type="transmembrane region" description="Helical" evidence="7">
    <location>
        <begin position="317"/>
        <end position="342"/>
    </location>
</feature>
<dbReference type="EMBL" id="FWFS01000009">
    <property type="protein sequence ID" value="SLN57213.1"/>
    <property type="molecule type" value="Genomic_DNA"/>
</dbReference>
<evidence type="ECO:0000313" key="9">
    <source>
        <dbReference type="EMBL" id="SLN57213.1"/>
    </source>
</evidence>
<reference evidence="9 10" key="1">
    <citation type="submission" date="2017-03" db="EMBL/GenBank/DDBJ databases">
        <authorList>
            <person name="Afonso C.L."/>
            <person name="Miller P.J."/>
            <person name="Scott M.A."/>
            <person name="Spackman E."/>
            <person name="Goraichik I."/>
            <person name="Dimitrov K.M."/>
            <person name="Suarez D.L."/>
            <person name="Swayne D.E."/>
        </authorList>
    </citation>
    <scope>NUCLEOTIDE SEQUENCE [LARGE SCALE GENOMIC DNA]</scope>
    <source>
        <strain evidence="9 10">CECT 8620</strain>
    </source>
</reference>
<evidence type="ECO:0000313" key="10">
    <source>
        <dbReference type="Proteomes" id="UP000193862"/>
    </source>
</evidence>
<keyword evidence="2" id="KW-0813">Transport</keyword>
<evidence type="ECO:0000259" key="8">
    <source>
        <dbReference type="PROSITE" id="PS50850"/>
    </source>
</evidence>
<sequence>MGLFSRPRTAAPKSPTSALGYPAFRRFFASAVVSMPGNWMQITAQAWLVLEVHNSPMALAWVTTLQFMPILLFTLMGGALADRVARKPLLIGAQIVGGLQALVLGMLIVTGHFELWHLYGLAVILGFVNAIDGPLRQAVIADLVPREALSNGVALGALTQNIGRLIGPALAGLVIAGFGVGAAFFINTLTYLSCVLVLMTIRIEKTVLVGAKVSLITATREGLGYALKSFPVRFILVATAFIGIFGQNFTTMIPLVASYLLHASPAKFGLLNSALGAGSLAALLMLTRMGDPTVRRILIAGLAFGVLLIAISQSSSMLVSCALFAVVGAAAVVFSTSVQTALQLVSPPHLRGRLASMVTFLIVGTSPLGAMMTGAIASNISVAVAIAVNGGLCALGMGIAVWMGHKRQIRFEPDPRGLDAAAE</sequence>
<feature type="transmembrane region" description="Helical" evidence="7">
    <location>
        <begin position="169"/>
        <end position="198"/>
    </location>
</feature>
<dbReference type="OrthoDB" id="9809918at2"/>
<feature type="transmembrane region" description="Helical" evidence="7">
    <location>
        <begin position="293"/>
        <end position="311"/>
    </location>
</feature>
<dbReference type="CDD" id="cd06173">
    <property type="entry name" value="MFS_MefA_like"/>
    <property type="match status" value="1"/>
</dbReference>
<feature type="transmembrane region" description="Helical" evidence="7">
    <location>
        <begin position="58"/>
        <end position="81"/>
    </location>
</feature>
<keyword evidence="6 7" id="KW-0472">Membrane</keyword>
<dbReference type="PANTHER" id="PTHR23513">
    <property type="entry name" value="INTEGRAL MEMBRANE EFFLUX PROTEIN-RELATED"/>
    <property type="match status" value="1"/>
</dbReference>
<feature type="transmembrane region" description="Helical" evidence="7">
    <location>
        <begin position="268"/>
        <end position="286"/>
    </location>
</feature>
<dbReference type="InterPro" id="IPR036259">
    <property type="entry name" value="MFS_trans_sf"/>
</dbReference>
<feature type="domain" description="Major facilitator superfamily (MFS) profile" evidence="8">
    <location>
        <begin position="1"/>
        <end position="408"/>
    </location>
</feature>
<evidence type="ECO:0000256" key="7">
    <source>
        <dbReference type="SAM" id="Phobius"/>
    </source>
</evidence>
<evidence type="ECO:0000256" key="3">
    <source>
        <dbReference type="ARBA" id="ARBA00022475"/>
    </source>
</evidence>
<organism evidence="9 10">
    <name type="scientific">Aquimixticola soesokkakensis</name>
    <dbReference type="NCBI Taxonomy" id="1519096"/>
    <lineage>
        <taxon>Bacteria</taxon>
        <taxon>Pseudomonadati</taxon>
        <taxon>Pseudomonadota</taxon>
        <taxon>Alphaproteobacteria</taxon>
        <taxon>Rhodobacterales</taxon>
        <taxon>Paracoccaceae</taxon>
        <taxon>Aquimixticola</taxon>
    </lineage>
</organism>
<protein>
    <submittedName>
        <fullName evidence="9">Enterobactin exporter EntS</fullName>
    </submittedName>
</protein>
<dbReference type="AlphaFoldDB" id="A0A1Y5TCD0"/>
<gene>
    <name evidence="9" type="ORF">AQS8620_02521</name>
</gene>
<keyword evidence="10" id="KW-1185">Reference proteome</keyword>
<evidence type="ECO:0000256" key="5">
    <source>
        <dbReference type="ARBA" id="ARBA00022989"/>
    </source>
</evidence>
<comment type="subcellular location">
    <subcellularLocation>
        <location evidence="1">Cell membrane</location>
        <topology evidence="1">Multi-pass membrane protein</topology>
    </subcellularLocation>
</comment>
<dbReference type="Pfam" id="PF05977">
    <property type="entry name" value="MFS_3"/>
    <property type="match status" value="1"/>
</dbReference>
<dbReference type="PROSITE" id="PS50850">
    <property type="entry name" value="MFS"/>
    <property type="match status" value="1"/>
</dbReference>
<dbReference type="Proteomes" id="UP000193862">
    <property type="component" value="Unassembled WGS sequence"/>
</dbReference>
<evidence type="ECO:0000256" key="6">
    <source>
        <dbReference type="ARBA" id="ARBA00023136"/>
    </source>
</evidence>
<dbReference type="GO" id="GO:0005886">
    <property type="term" value="C:plasma membrane"/>
    <property type="evidence" value="ECO:0007669"/>
    <property type="project" value="UniProtKB-SubCell"/>
</dbReference>
<dbReference type="SUPFAM" id="SSF103473">
    <property type="entry name" value="MFS general substrate transporter"/>
    <property type="match status" value="1"/>
</dbReference>
<keyword evidence="3" id="KW-1003">Cell membrane</keyword>
<keyword evidence="4 7" id="KW-0812">Transmembrane</keyword>
<accession>A0A1Y5TCD0</accession>
<feature type="transmembrane region" description="Helical" evidence="7">
    <location>
        <begin position="354"/>
        <end position="376"/>
    </location>
</feature>
<feature type="transmembrane region" description="Helical" evidence="7">
    <location>
        <begin position="88"/>
        <end position="109"/>
    </location>
</feature>